<dbReference type="NCBIfam" id="TIGR01509">
    <property type="entry name" value="HAD-SF-IA-v3"/>
    <property type="match status" value="1"/>
</dbReference>
<dbReference type="OrthoDB" id="9810501at2"/>
<evidence type="ECO:0000256" key="1">
    <source>
        <dbReference type="ARBA" id="ARBA00001946"/>
    </source>
</evidence>
<evidence type="ECO:0000313" key="4">
    <source>
        <dbReference type="EMBL" id="TFB93269.1"/>
    </source>
</evidence>
<evidence type="ECO:0000256" key="3">
    <source>
        <dbReference type="ARBA" id="ARBA00022842"/>
    </source>
</evidence>
<dbReference type="GO" id="GO:0044281">
    <property type="term" value="P:small molecule metabolic process"/>
    <property type="evidence" value="ECO:0007669"/>
    <property type="project" value="UniProtKB-ARBA"/>
</dbReference>
<dbReference type="PANTHER" id="PTHR46470:SF4">
    <property type="entry name" value="5-AMINO-6-(5-PHOSPHO-D-RIBITYLAMINO)URACIL PHOSPHATASE YIGB"/>
    <property type="match status" value="1"/>
</dbReference>
<dbReference type="GO" id="GO:0016787">
    <property type="term" value="F:hydrolase activity"/>
    <property type="evidence" value="ECO:0007669"/>
    <property type="project" value="UniProtKB-KW"/>
</dbReference>
<dbReference type="Proteomes" id="UP000297654">
    <property type="component" value="Unassembled WGS sequence"/>
</dbReference>
<dbReference type="InterPro" id="IPR023214">
    <property type="entry name" value="HAD_sf"/>
</dbReference>
<comment type="caution">
    <text evidence="4">The sequence shown here is derived from an EMBL/GenBank/DDBJ whole genome shotgun (WGS) entry which is preliminary data.</text>
</comment>
<dbReference type="SFLD" id="SFLDG01129">
    <property type="entry name" value="C1.5:_HAD__Beta-PGM__Phosphata"/>
    <property type="match status" value="1"/>
</dbReference>
<gene>
    <name evidence="4" type="ORF">E3O10_03065</name>
</gene>
<dbReference type="Gene3D" id="1.20.120.1600">
    <property type="match status" value="1"/>
</dbReference>
<dbReference type="EMBL" id="SOFF01000012">
    <property type="protein sequence ID" value="TFB93269.1"/>
    <property type="molecule type" value="Genomic_DNA"/>
</dbReference>
<dbReference type="InterPro" id="IPR051400">
    <property type="entry name" value="HAD-like_hydrolase"/>
</dbReference>
<dbReference type="PANTHER" id="PTHR46470">
    <property type="entry name" value="N-ACYLNEURAMINATE-9-PHOSPHATASE"/>
    <property type="match status" value="1"/>
</dbReference>
<dbReference type="STRING" id="1424661.SAMN05216281_11321"/>
<name>A0A1H8J1H6_9MICO</name>
<keyword evidence="3" id="KW-0460">Magnesium</keyword>
<comment type="cofactor">
    <cofactor evidence="1">
        <name>Mg(2+)</name>
        <dbReference type="ChEBI" id="CHEBI:18420"/>
    </cofactor>
</comment>
<dbReference type="InterPro" id="IPR006439">
    <property type="entry name" value="HAD-SF_hydro_IA"/>
</dbReference>
<dbReference type="SFLD" id="SFLDS00003">
    <property type="entry name" value="Haloacid_Dehalogenase"/>
    <property type="match status" value="1"/>
</dbReference>
<evidence type="ECO:0000313" key="5">
    <source>
        <dbReference type="Proteomes" id="UP000297654"/>
    </source>
</evidence>
<reference evidence="4 5" key="1">
    <citation type="submission" date="2019-03" db="EMBL/GenBank/DDBJ databases">
        <title>Genomics of glacier-inhabiting Cryobacterium strains.</title>
        <authorList>
            <person name="Liu Q."/>
            <person name="Xin Y.-H."/>
        </authorList>
    </citation>
    <scope>NUCLEOTIDE SEQUENCE [LARGE SCALE GENOMIC DNA]</scope>
    <source>
        <strain evidence="4 5">Hh15</strain>
    </source>
</reference>
<keyword evidence="2 4" id="KW-0378">Hydrolase</keyword>
<dbReference type="SUPFAM" id="SSF56784">
    <property type="entry name" value="HAD-like"/>
    <property type="match status" value="1"/>
</dbReference>
<organism evidence="4 5">
    <name type="scientific">Cryobacterium luteum</name>
    <dbReference type="NCBI Taxonomy" id="1424661"/>
    <lineage>
        <taxon>Bacteria</taxon>
        <taxon>Bacillati</taxon>
        <taxon>Actinomycetota</taxon>
        <taxon>Actinomycetes</taxon>
        <taxon>Micrococcales</taxon>
        <taxon>Microbacteriaceae</taxon>
        <taxon>Cryobacterium</taxon>
    </lineage>
</organism>
<dbReference type="AlphaFoldDB" id="A0A1H8J1H6"/>
<proteinExistence type="predicted"/>
<keyword evidence="5" id="KW-1185">Reference proteome</keyword>
<dbReference type="Gene3D" id="3.40.50.1000">
    <property type="entry name" value="HAD superfamily/HAD-like"/>
    <property type="match status" value="1"/>
</dbReference>
<dbReference type="NCBIfam" id="TIGR01549">
    <property type="entry name" value="HAD-SF-IA-v1"/>
    <property type="match status" value="1"/>
</dbReference>
<dbReference type="InterPro" id="IPR036412">
    <property type="entry name" value="HAD-like_sf"/>
</dbReference>
<dbReference type="Pfam" id="PF00702">
    <property type="entry name" value="Hydrolase"/>
    <property type="match status" value="1"/>
</dbReference>
<sequence>MPVSVPGPVLVPVSVAAGQETAGSAGLDPSVRHAVRHHQPAVVLFDLDDTLFAHRGAVAAGILLHLDRVGGAFATGDRVAATGLWDALEEEHYHSYLAGSLDFAGQRRARAQDFAASFDIMLTDAEADTWFDEYFESYRASWRLHDDALPCLDALAQLLPEVRFGLITNGDPVFQGEKIRRVGLTDRFEHVVTSGALGFAKPDPRIFEHACAVFGVPVSEAVYVGDRLRTDAVGAAAAGLTGVWLDRAGASAAPTGSAIPSPRAATGLPPTTGADSIEAAHLGVLRIGTLADLPFALTSQ</sequence>
<accession>A0A1H8J1H6</accession>
<protein>
    <submittedName>
        <fullName evidence="4">HAD family hydrolase</fullName>
    </submittedName>
</protein>
<evidence type="ECO:0000256" key="2">
    <source>
        <dbReference type="ARBA" id="ARBA00022801"/>
    </source>
</evidence>